<dbReference type="PROSITE" id="PS51375">
    <property type="entry name" value="PPR"/>
    <property type="match status" value="2"/>
</dbReference>
<dbReference type="InterPro" id="IPR011990">
    <property type="entry name" value="TPR-like_helical_dom_sf"/>
</dbReference>
<dbReference type="EMBL" id="BPVZ01000082">
    <property type="protein sequence ID" value="GKV29087.1"/>
    <property type="molecule type" value="Genomic_DNA"/>
</dbReference>
<gene>
    <name evidence="3" type="ORF">SLEP1_g38056</name>
</gene>
<name>A0AAV5KWT8_9ROSI</name>
<dbReference type="InterPro" id="IPR046960">
    <property type="entry name" value="PPR_At4g14850-like_plant"/>
</dbReference>
<dbReference type="GO" id="GO:0003723">
    <property type="term" value="F:RNA binding"/>
    <property type="evidence" value="ECO:0007669"/>
    <property type="project" value="InterPro"/>
</dbReference>
<feature type="repeat" description="PPR" evidence="2">
    <location>
        <begin position="162"/>
        <end position="192"/>
    </location>
</feature>
<dbReference type="PANTHER" id="PTHR47926:SF511">
    <property type="entry name" value="PENTATRICOPEPTIDE REPEAT-CONTAINING PROTEIN"/>
    <property type="match status" value="1"/>
</dbReference>
<organism evidence="3 4">
    <name type="scientific">Rubroshorea leprosula</name>
    <dbReference type="NCBI Taxonomy" id="152421"/>
    <lineage>
        <taxon>Eukaryota</taxon>
        <taxon>Viridiplantae</taxon>
        <taxon>Streptophyta</taxon>
        <taxon>Embryophyta</taxon>
        <taxon>Tracheophyta</taxon>
        <taxon>Spermatophyta</taxon>
        <taxon>Magnoliopsida</taxon>
        <taxon>eudicotyledons</taxon>
        <taxon>Gunneridae</taxon>
        <taxon>Pentapetalae</taxon>
        <taxon>rosids</taxon>
        <taxon>malvids</taxon>
        <taxon>Malvales</taxon>
        <taxon>Dipterocarpaceae</taxon>
        <taxon>Rubroshorea</taxon>
    </lineage>
</organism>
<comment type="caution">
    <text evidence="3">The sequence shown here is derived from an EMBL/GenBank/DDBJ whole genome shotgun (WGS) entry which is preliminary data.</text>
</comment>
<evidence type="ECO:0008006" key="5">
    <source>
        <dbReference type="Google" id="ProtNLM"/>
    </source>
</evidence>
<dbReference type="NCBIfam" id="TIGR00756">
    <property type="entry name" value="PPR"/>
    <property type="match status" value="2"/>
</dbReference>
<dbReference type="Gene3D" id="1.25.40.10">
    <property type="entry name" value="Tetratricopeptide repeat domain"/>
    <property type="match status" value="3"/>
</dbReference>
<sequence>MPGRNVVMYNTMITRLSLCEMIEDSKREAIDLLRDMRMEGMAMDQYTFGSVFTACGSLLALKEGKQIHAFIIRTNNKDNVFVVSALVDMYCKCKSITYAEAALKRMTRKNVVSWTAILVSYGQNDYSEEAVKLFFSGYAQFGKADEKIDFFERMVAYGLKPDGVTFIGVLSAYSRAGLLEKGYQYFESMVKEYEIVPIPDHYTCMIDLFSRTGRLEEARDFINKMPIHSDAIDWSTLFSSYRLHGNMEIGNGQQNPFRNWNPKALQAMSYSRVFMLLKGNGGMWPNYGGE</sequence>
<dbReference type="GO" id="GO:0009451">
    <property type="term" value="P:RNA modification"/>
    <property type="evidence" value="ECO:0007669"/>
    <property type="project" value="InterPro"/>
</dbReference>
<dbReference type="GO" id="GO:0099402">
    <property type="term" value="P:plant organ development"/>
    <property type="evidence" value="ECO:0007669"/>
    <property type="project" value="UniProtKB-ARBA"/>
</dbReference>
<dbReference type="AlphaFoldDB" id="A0AAV5KWT8"/>
<keyword evidence="1" id="KW-0677">Repeat</keyword>
<dbReference type="Proteomes" id="UP001054252">
    <property type="component" value="Unassembled WGS sequence"/>
</dbReference>
<dbReference type="PANTHER" id="PTHR47926">
    <property type="entry name" value="PENTATRICOPEPTIDE REPEAT-CONTAINING PROTEIN"/>
    <property type="match status" value="1"/>
</dbReference>
<accession>A0AAV5KWT8</accession>
<feature type="repeat" description="PPR" evidence="2">
    <location>
        <begin position="127"/>
        <end position="161"/>
    </location>
</feature>
<evidence type="ECO:0000313" key="4">
    <source>
        <dbReference type="Proteomes" id="UP001054252"/>
    </source>
</evidence>
<reference evidence="3 4" key="1">
    <citation type="journal article" date="2021" name="Commun. Biol.">
        <title>The genome of Shorea leprosula (Dipterocarpaceae) highlights the ecological relevance of drought in aseasonal tropical rainforests.</title>
        <authorList>
            <person name="Ng K.K.S."/>
            <person name="Kobayashi M.J."/>
            <person name="Fawcett J.A."/>
            <person name="Hatakeyama M."/>
            <person name="Paape T."/>
            <person name="Ng C.H."/>
            <person name="Ang C.C."/>
            <person name="Tnah L.H."/>
            <person name="Lee C.T."/>
            <person name="Nishiyama T."/>
            <person name="Sese J."/>
            <person name="O'Brien M.J."/>
            <person name="Copetti D."/>
            <person name="Mohd Noor M.I."/>
            <person name="Ong R.C."/>
            <person name="Putra M."/>
            <person name="Sireger I.Z."/>
            <person name="Indrioko S."/>
            <person name="Kosugi Y."/>
            <person name="Izuno A."/>
            <person name="Isagi Y."/>
            <person name="Lee S.L."/>
            <person name="Shimizu K.K."/>
        </authorList>
    </citation>
    <scope>NUCLEOTIDE SEQUENCE [LARGE SCALE GENOMIC DNA]</scope>
    <source>
        <strain evidence="3">214</strain>
    </source>
</reference>
<keyword evidence="4" id="KW-1185">Reference proteome</keyword>
<dbReference type="InterPro" id="IPR002885">
    <property type="entry name" value="PPR_rpt"/>
</dbReference>
<evidence type="ECO:0000256" key="2">
    <source>
        <dbReference type="PROSITE-ProRule" id="PRU00708"/>
    </source>
</evidence>
<dbReference type="FunFam" id="1.25.40.10:FF:000158">
    <property type="entry name" value="pentatricopeptide repeat-containing protein At2g33680"/>
    <property type="match status" value="1"/>
</dbReference>
<evidence type="ECO:0000313" key="3">
    <source>
        <dbReference type="EMBL" id="GKV29087.1"/>
    </source>
</evidence>
<proteinExistence type="predicted"/>
<protein>
    <recommendedName>
        <fullName evidence="5">Pentatricopeptide repeat-containing protein</fullName>
    </recommendedName>
</protein>
<evidence type="ECO:0000256" key="1">
    <source>
        <dbReference type="ARBA" id="ARBA00022737"/>
    </source>
</evidence>
<dbReference type="Pfam" id="PF01535">
    <property type="entry name" value="PPR"/>
    <property type="match status" value="4"/>
</dbReference>